<name>A0ABN1Q4I1_9ACTN</name>
<dbReference type="SUPFAM" id="SSF53597">
    <property type="entry name" value="Dihydrofolate reductase-like"/>
    <property type="match status" value="1"/>
</dbReference>
<evidence type="ECO:0000313" key="2">
    <source>
        <dbReference type="EMBL" id="GAA0937622.1"/>
    </source>
</evidence>
<proteinExistence type="predicted"/>
<comment type="caution">
    <text evidence="2">The sequence shown here is derived from an EMBL/GenBank/DDBJ whole genome shotgun (WGS) entry which is preliminary data.</text>
</comment>
<organism evidence="2 3">
    <name type="scientific">Kribbella koreensis</name>
    <dbReference type="NCBI Taxonomy" id="57909"/>
    <lineage>
        <taxon>Bacteria</taxon>
        <taxon>Bacillati</taxon>
        <taxon>Actinomycetota</taxon>
        <taxon>Actinomycetes</taxon>
        <taxon>Propionibacteriales</taxon>
        <taxon>Kribbellaceae</taxon>
        <taxon>Kribbella</taxon>
    </lineage>
</organism>
<dbReference type="InterPro" id="IPR002734">
    <property type="entry name" value="RibDG_C"/>
</dbReference>
<dbReference type="Pfam" id="PF01872">
    <property type="entry name" value="RibD_C"/>
    <property type="match status" value="1"/>
</dbReference>
<dbReference type="InterPro" id="IPR024072">
    <property type="entry name" value="DHFR-like_dom_sf"/>
</dbReference>
<evidence type="ECO:0000313" key="3">
    <source>
        <dbReference type="Proteomes" id="UP001500542"/>
    </source>
</evidence>
<accession>A0ABN1Q4I1</accession>
<feature type="domain" description="Bacterial bifunctional deaminase-reductase C-terminal" evidence="1">
    <location>
        <begin position="4"/>
        <end position="180"/>
    </location>
</feature>
<dbReference type="Proteomes" id="UP001500542">
    <property type="component" value="Unassembled WGS sequence"/>
</dbReference>
<protein>
    <submittedName>
        <fullName evidence="2">Dihydrofolate reductase family protein</fullName>
    </submittedName>
</protein>
<dbReference type="Gene3D" id="3.40.430.10">
    <property type="entry name" value="Dihydrofolate Reductase, subunit A"/>
    <property type="match status" value="1"/>
</dbReference>
<gene>
    <name evidence="2" type="ORF">GCM10009554_26000</name>
</gene>
<evidence type="ECO:0000259" key="1">
    <source>
        <dbReference type="Pfam" id="PF01872"/>
    </source>
</evidence>
<sequence>MTRLVTANLSLSLDGRYNGPGGPYDLAAIVPYATTDVARDHLTRLHENATTAVLGRLNAEGFLGFWPTIIGNQDADPRDRGYAQWLVDTDKVVFSTTLTEAPWERTRLVNGPVADVVTELKATGEGEILVNSSASIIKALLAADLLDRLYLMVTPEIAGGGQRLFEDGVPATKWAVTHQETGKLGELAMVYDRVR</sequence>
<reference evidence="2 3" key="1">
    <citation type="journal article" date="2019" name="Int. J. Syst. Evol. Microbiol.">
        <title>The Global Catalogue of Microorganisms (GCM) 10K type strain sequencing project: providing services to taxonomists for standard genome sequencing and annotation.</title>
        <authorList>
            <consortium name="The Broad Institute Genomics Platform"/>
            <consortium name="The Broad Institute Genome Sequencing Center for Infectious Disease"/>
            <person name="Wu L."/>
            <person name="Ma J."/>
        </authorList>
    </citation>
    <scope>NUCLEOTIDE SEQUENCE [LARGE SCALE GENOMIC DNA]</scope>
    <source>
        <strain evidence="2 3">JCM 10977</strain>
    </source>
</reference>
<keyword evidence="3" id="KW-1185">Reference proteome</keyword>
<dbReference type="RefSeq" id="WP_343968426.1">
    <property type="nucleotide sequence ID" value="NZ_BAAAHK010000006.1"/>
</dbReference>
<dbReference type="EMBL" id="BAAAHK010000006">
    <property type="protein sequence ID" value="GAA0937622.1"/>
    <property type="molecule type" value="Genomic_DNA"/>
</dbReference>